<name>Q1Z508_9GAMM</name>
<dbReference type="HOGENOM" id="CLU_077650_7_1_6"/>
<dbReference type="OrthoDB" id="3174863at2"/>
<dbReference type="Pfam" id="PF02613">
    <property type="entry name" value="Nitrate_red_del"/>
    <property type="match status" value="1"/>
</dbReference>
<dbReference type="RefSeq" id="WP_006231570.1">
    <property type="nucleotide sequence ID" value="NZ_CH724135.1"/>
</dbReference>
<dbReference type="AlphaFoldDB" id="Q1Z508"/>
<evidence type="ECO:0000256" key="1">
    <source>
        <dbReference type="ARBA" id="ARBA00023186"/>
    </source>
</evidence>
<dbReference type="InterPro" id="IPR026269">
    <property type="entry name" value="DmsD-type"/>
</dbReference>
<reference evidence="2 3" key="1">
    <citation type="submission" date="2006-03" db="EMBL/GenBank/DDBJ databases">
        <authorList>
            <person name="Bartlett D.H."/>
            <person name="Valle G."/>
            <person name="Lauro F.M."/>
            <person name="Vezzi A."/>
            <person name="Simonato F."/>
            <person name="Eloe E."/>
            <person name="Vitulo N."/>
            <person name="Stratton T.K."/>
            <person name="D'angelo M."/>
            <person name="Ferriera S."/>
            <person name="Johnson J."/>
            <person name="Kravitz S."/>
            <person name="Beeson K."/>
            <person name="Sutton G."/>
            <person name="Rogers Y."/>
            <person name="Friedman R."/>
            <person name="Frazier M."/>
            <person name="Venter J.C."/>
        </authorList>
    </citation>
    <scope>NUCLEOTIDE SEQUENCE [LARGE SCALE GENOMIC DNA]</scope>
    <source>
        <strain evidence="2 3">3TCK</strain>
    </source>
</reference>
<organism evidence="2 3">
    <name type="scientific">Photobacterium profundum 3TCK</name>
    <dbReference type="NCBI Taxonomy" id="314280"/>
    <lineage>
        <taxon>Bacteria</taxon>
        <taxon>Pseudomonadati</taxon>
        <taxon>Pseudomonadota</taxon>
        <taxon>Gammaproteobacteria</taxon>
        <taxon>Vibrionales</taxon>
        <taxon>Vibrionaceae</taxon>
        <taxon>Photobacterium</taxon>
    </lineage>
</organism>
<evidence type="ECO:0000313" key="3">
    <source>
        <dbReference type="Proteomes" id="UP000003789"/>
    </source>
</evidence>
<gene>
    <name evidence="2" type="ORF">P3TCK_18302</name>
</gene>
<sequence>MIAVVPRILGTLFYYTPDHQPTTDILPAIAELPEYLNWQDIQQVRELCQTVVYSNKDGLRHDYTVLFEGLGEMPAAPWGAVYRDPENLVIGQSTQAYRAFLARESMAIDTGMNEPEDQFGLMLLALAALLEAEKDEAAAELLEIHLLPWAFRYLELVEKTSLNTSFYPLIAKITRHYINDMQQLLELSPPTVQLYR</sequence>
<dbReference type="Proteomes" id="UP000003789">
    <property type="component" value="Unassembled WGS sequence"/>
</dbReference>
<comment type="caution">
    <text evidence="2">The sequence shown here is derived from an EMBL/GenBank/DDBJ whole genome shotgun (WGS) entry which is preliminary data.</text>
</comment>
<evidence type="ECO:0008006" key="4">
    <source>
        <dbReference type="Google" id="ProtNLM"/>
    </source>
</evidence>
<keyword evidence="1" id="KW-0143">Chaperone</keyword>
<dbReference type="InterPro" id="IPR050289">
    <property type="entry name" value="TorD/DmsD_chaperones"/>
</dbReference>
<dbReference type="PIRSF" id="PIRSF004690">
    <property type="entry name" value="DmsD"/>
    <property type="match status" value="1"/>
</dbReference>
<evidence type="ECO:0000313" key="2">
    <source>
        <dbReference type="EMBL" id="EAS43758.1"/>
    </source>
</evidence>
<dbReference type="PANTHER" id="PTHR34227">
    <property type="entry name" value="CHAPERONE PROTEIN YCDY"/>
    <property type="match status" value="1"/>
</dbReference>
<dbReference type="InterPro" id="IPR036411">
    <property type="entry name" value="TorD-like_sf"/>
</dbReference>
<proteinExistence type="predicted"/>
<dbReference type="EMBL" id="AAPH01000009">
    <property type="protein sequence ID" value="EAS43758.1"/>
    <property type="molecule type" value="Genomic_DNA"/>
</dbReference>
<protein>
    <recommendedName>
        <fullName evidence="4">Component of anaerobic dehydrogenase</fullName>
    </recommendedName>
</protein>
<dbReference type="SUPFAM" id="SSF89155">
    <property type="entry name" value="TorD-like"/>
    <property type="match status" value="1"/>
</dbReference>
<dbReference type="Gene3D" id="1.10.3480.10">
    <property type="entry name" value="TorD-like"/>
    <property type="match status" value="1"/>
</dbReference>
<dbReference type="PANTHER" id="PTHR34227:SF13">
    <property type="entry name" value="TAT PROOFREADING CHAPERONE DMSD-RELATED"/>
    <property type="match status" value="1"/>
</dbReference>
<dbReference type="InterPro" id="IPR020945">
    <property type="entry name" value="DMSO/NO3_reduct_chaperone"/>
</dbReference>
<accession>Q1Z508</accession>